<dbReference type="SUPFAM" id="SSF53474">
    <property type="entry name" value="alpha/beta-Hydrolases"/>
    <property type="match status" value="1"/>
</dbReference>
<dbReference type="GO" id="GO:0016787">
    <property type="term" value="F:hydrolase activity"/>
    <property type="evidence" value="ECO:0007669"/>
    <property type="project" value="UniProtKB-KW"/>
</dbReference>
<organism evidence="2 3">
    <name type="scientific">Enorma phocaeensis</name>
    <dbReference type="NCBI Taxonomy" id="1871019"/>
    <lineage>
        <taxon>Bacteria</taxon>
        <taxon>Bacillati</taxon>
        <taxon>Actinomycetota</taxon>
        <taxon>Coriobacteriia</taxon>
        <taxon>Coriobacteriales</taxon>
        <taxon>Coriobacteriaceae</taxon>
        <taxon>Enorma</taxon>
    </lineage>
</organism>
<evidence type="ECO:0000259" key="1">
    <source>
        <dbReference type="Pfam" id="PF12146"/>
    </source>
</evidence>
<dbReference type="RefSeq" id="WP_289544429.1">
    <property type="nucleotide sequence ID" value="NZ_JAUDDZ010000002.1"/>
</dbReference>
<protein>
    <submittedName>
        <fullName evidence="2">Alpha/beta hydrolase</fullName>
    </submittedName>
</protein>
<keyword evidence="2" id="KW-0378">Hydrolase</keyword>
<dbReference type="Proteomes" id="UP001529421">
    <property type="component" value="Unassembled WGS sequence"/>
</dbReference>
<dbReference type="InterPro" id="IPR029058">
    <property type="entry name" value="AB_hydrolase_fold"/>
</dbReference>
<comment type="caution">
    <text evidence="2">The sequence shown here is derived from an EMBL/GenBank/DDBJ whole genome shotgun (WGS) entry which is preliminary data.</text>
</comment>
<gene>
    <name evidence="2" type="ORF">QUW28_02875</name>
</gene>
<sequence>MQVEELSYPSADGVSTVRARLWAPGASAQLRGVVQIAHGMAEHIGRYEAFAGILVDAGFAVCANDHIGHGATARSEDDLGHIPIHGGADMLISDLRTLRGRVLERLDAGRDASPGSVLRGLPEAAAPVSSDAAGRGHIPYILFGHSLGSFMARVYLARHPEDLDGVIICGTGQQPRLLTDAGRLLTRLVAAVRGERFRSAFVDSMGVGAYARAIPHAKTRVDWISTDRAVVQAYLDDPWCGQLFTVGGYAAVSALAGDAQRRDLLANTPRELPLLFISGAEDPVGDRGRGVGRAVEQYRSCGFSDVEQIVYPHMRHEILNEPGRDRVCADILDWLALHGCAAPDAPQEGGRPAA</sequence>
<dbReference type="InterPro" id="IPR022742">
    <property type="entry name" value="Hydrolase_4"/>
</dbReference>
<proteinExistence type="predicted"/>
<evidence type="ECO:0000313" key="2">
    <source>
        <dbReference type="EMBL" id="MDM8274448.1"/>
    </source>
</evidence>
<evidence type="ECO:0000313" key="3">
    <source>
        <dbReference type="Proteomes" id="UP001529421"/>
    </source>
</evidence>
<dbReference type="Pfam" id="PF12146">
    <property type="entry name" value="Hydrolase_4"/>
    <property type="match status" value="2"/>
</dbReference>
<name>A0ABT7V7H2_9ACTN</name>
<dbReference type="PANTHER" id="PTHR11614">
    <property type="entry name" value="PHOSPHOLIPASE-RELATED"/>
    <property type="match status" value="1"/>
</dbReference>
<reference evidence="2 3" key="2">
    <citation type="submission" date="2023-06" db="EMBL/GenBank/DDBJ databases">
        <authorList>
            <person name="Zeman M."/>
            <person name="Kubasova T."/>
            <person name="Jahodarova E."/>
            <person name="Nykrynova M."/>
            <person name="Rychlik I."/>
        </authorList>
    </citation>
    <scope>NUCLEOTIDE SEQUENCE [LARGE SCALE GENOMIC DNA]</scope>
    <source>
        <strain evidence="2 3">154_Feed</strain>
    </source>
</reference>
<dbReference type="Gene3D" id="3.40.50.1820">
    <property type="entry name" value="alpha/beta hydrolase"/>
    <property type="match status" value="1"/>
</dbReference>
<feature type="domain" description="Serine aminopeptidase S33" evidence="1">
    <location>
        <begin position="29"/>
        <end position="98"/>
    </location>
</feature>
<keyword evidence="3" id="KW-1185">Reference proteome</keyword>
<feature type="domain" description="Serine aminopeptidase S33" evidence="1">
    <location>
        <begin position="136"/>
        <end position="322"/>
    </location>
</feature>
<dbReference type="InterPro" id="IPR051044">
    <property type="entry name" value="MAG_DAG_Lipase"/>
</dbReference>
<dbReference type="EMBL" id="JAUDDZ010000002">
    <property type="protein sequence ID" value="MDM8274448.1"/>
    <property type="molecule type" value="Genomic_DNA"/>
</dbReference>
<accession>A0ABT7V7H2</accession>
<reference evidence="3" key="1">
    <citation type="submission" date="2023-06" db="EMBL/GenBank/DDBJ databases">
        <title>Identification and characterization of horizontal gene transfer across gut microbiota members of farm animals based on homology search.</title>
        <authorList>
            <person name="Zeman M."/>
            <person name="Kubasova T."/>
            <person name="Jahodarova E."/>
            <person name="Nykrynova M."/>
            <person name="Rychlik I."/>
        </authorList>
    </citation>
    <scope>NUCLEOTIDE SEQUENCE [LARGE SCALE GENOMIC DNA]</scope>
    <source>
        <strain evidence="3">154_Feed</strain>
    </source>
</reference>